<dbReference type="SUPFAM" id="SSF51735">
    <property type="entry name" value="NAD(P)-binding Rossmann-fold domains"/>
    <property type="match status" value="3"/>
</dbReference>
<proteinExistence type="predicted"/>
<sequence>MFCALLGWLGLYVAAVWLYENLRSPVLLILGSIKQTVFRQKLSQRYGKWAVITGASDGIGKGYAHYLARQGLAIVLVARNEAKLAKVAAEIQTKHGVETKIVVADFSKGPEIYPHLERALGSLDIGILVNNVGVSHDTPKFVDEVPQSVIWDLINVNVAAATLLCQMLAPAMKRRQRGLIVNVSSIASVSPSPCMSIYAATKAYMTSFSVALREELGPFGVEVQTVRPSFVHTNMTDFLVKDAKDTRMEKYLVTVDSFMAYAGCTIGKVDMTSGHWSHGLQIAGLYLMPEVARVFILGLINKKLRDDKMLLVYPALALIGAYCSLCWLHDNLRTPVSLLLHSILQVLLPKRTLAEKYGEWAVITGASDGIGKGYAEYLARKRMNVVLIARNEHKLNRVATELTQKYSIRTKVVVADFTGEQDAVYDRLAKELLPLDVGILVNNVGLAYERAMCVDELPRKAVRDLLAVNVASVTLLCHMLVPSMKQRGRGLIINISSLSASAPAPYLTVYSASKVYVRNFSMALREELRPYGVQVQTVLPGFVRTNMTAFVATEHKEKQVSRHLVQVDDYVRYAGFTVGKTDRTCGYWTHGLQYAGLKLVPECVRMFVMKTIYNSLRNAAASGLATVVGVYSILCWLYANLRTPLLLLFRSATQWFAGDQKSLPKVYGQWAVITGSSDGIGKGYANYLASQGMKVMLIARNEAKLKRVAEEIVAKHGTETKILVADFSQGEHIFERLETELLPLDIGILVNNVGVINEKPIQLDRMEKRLLWDLININVGAATLLCNIALPAMKKRKRGLIINISSLSSLAPTPYLAVYAATKAYMTSFSLALREEVTPYGIECQTVSPGYVHTSMTEYLHPTDGKKNSLSVRLVKVSDMIRYAGYCIGKVDQTTGHWSHGIQTAILNALPASLKLRVFTRLYTQLLHEYSDTDKKLT</sequence>
<dbReference type="Gene3D" id="3.40.50.720">
    <property type="entry name" value="NAD(P)-binding Rossmann-like Domain"/>
    <property type="match status" value="3"/>
</dbReference>
<dbReference type="PANTHER" id="PTHR43899">
    <property type="entry name" value="RH59310P"/>
    <property type="match status" value="1"/>
</dbReference>
<dbReference type="GO" id="GO:0016491">
    <property type="term" value="F:oxidoreductase activity"/>
    <property type="evidence" value="ECO:0007669"/>
    <property type="project" value="UniProtKB-KW"/>
</dbReference>
<protein>
    <recommendedName>
        <fullName evidence="6">Steroid dehydrogenase</fullName>
    </recommendedName>
</protein>
<dbReference type="InterPro" id="IPR036291">
    <property type="entry name" value="NAD(P)-bd_dom_sf"/>
</dbReference>
<name>A0A182YGY7_ANOST</name>
<dbReference type="PRINTS" id="PR00080">
    <property type="entry name" value="SDRFAMILY"/>
</dbReference>
<evidence type="ECO:0000256" key="1">
    <source>
        <dbReference type="ARBA" id="ARBA00004240"/>
    </source>
</evidence>
<evidence type="ECO:0000313" key="4">
    <source>
        <dbReference type="EnsemblMetazoa" id="ASTEI07723-PA"/>
    </source>
</evidence>
<dbReference type="AlphaFoldDB" id="A0A182YGY7"/>
<dbReference type="VEuPathDB" id="VectorBase:ASTEI20_036009"/>
<dbReference type="OMA" id="LFFQRMK"/>
<dbReference type="InterPro" id="IPR051019">
    <property type="entry name" value="VLCFA-Steroid_DH"/>
</dbReference>
<comment type="subcellular location">
    <subcellularLocation>
        <location evidence="1">Endoplasmic reticulum</location>
    </subcellularLocation>
</comment>
<dbReference type="VEuPathDB" id="VectorBase:ASTE011715"/>
<keyword evidence="2" id="KW-0521">NADP</keyword>
<reference evidence="4" key="2">
    <citation type="submission" date="2020-05" db="UniProtKB">
        <authorList>
            <consortium name="EnsemblMetazoa"/>
        </authorList>
    </citation>
    <scope>IDENTIFICATION</scope>
    <source>
        <strain evidence="4">Indian</strain>
    </source>
</reference>
<organism evidence="4 5">
    <name type="scientific">Anopheles stephensi</name>
    <name type="common">Indo-Pakistan malaria mosquito</name>
    <dbReference type="NCBI Taxonomy" id="30069"/>
    <lineage>
        <taxon>Eukaryota</taxon>
        <taxon>Metazoa</taxon>
        <taxon>Ecdysozoa</taxon>
        <taxon>Arthropoda</taxon>
        <taxon>Hexapoda</taxon>
        <taxon>Insecta</taxon>
        <taxon>Pterygota</taxon>
        <taxon>Neoptera</taxon>
        <taxon>Endopterygota</taxon>
        <taxon>Diptera</taxon>
        <taxon>Nematocera</taxon>
        <taxon>Culicoidea</taxon>
        <taxon>Culicidae</taxon>
        <taxon>Anophelinae</taxon>
        <taxon>Anopheles</taxon>
    </lineage>
</organism>
<evidence type="ECO:0000256" key="3">
    <source>
        <dbReference type="ARBA" id="ARBA00023002"/>
    </source>
</evidence>
<accession>A0A182YGY7</accession>
<dbReference type="InterPro" id="IPR020904">
    <property type="entry name" value="Sc_DH/Rdtase_CS"/>
</dbReference>
<keyword evidence="3" id="KW-0560">Oxidoreductase</keyword>
<dbReference type="CDD" id="cd05356">
    <property type="entry name" value="17beta-HSD1_like_SDR_c"/>
    <property type="match status" value="3"/>
</dbReference>
<keyword evidence="5" id="KW-1185">Reference proteome</keyword>
<reference evidence="5" key="1">
    <citation type="journal article" date="2014" name="Genome Biol.">
        <title>Genome analysis of a major urban malaria vector mosquito, Anopheles stephensi.</title>
        <authorList>
            <person name="Jiang X."/>
            <person name="Peery A."/>
            <person name="Hall A.B."/>
            <person name="Sharma A."/>
            <person name="Chen X.G."/>
            <person name="Waterhouse R.M."/>
            <person name="Komissarov A."/>
            <person name="Riehle M.M."/>
            <person name="Shouche Y."/>
            <person name="Sharakhova M.V."/>
            <person name="Lawson D."/>
            <person name="Pakpour N."/>
            <person name="Arensburger P."/>
            <person name="Davidson V.L."/>
            <person name="Eiglmeier K."/>
            <person name="Emrich S."/>
            <person name="George P."/>
            <person name="Kennedy R.C."/>
            <person name="Mane S.P."/>
            <person name="Maslen G."/>
            <person name="Oringanje C."/>
            <person name="Qi Y."/>
            <person name="Settlage R."/>
            <person name="Tojo M."/>
            <person name="Tubio J.M."/>
            <person name="Unger M.F."/>
            <person name="Wang B."/>
            <person name="Vernick K.D."/>
            <person name="Ribeiro J.M."/>
            <person name="James A.A."/>
            <person name="Michel K."/>
            <person name="Riehle M.A."/>
            <person name="Luckhart S."/>
            <person name="Sharakhov I.V."/>
            <person name="Tu Z."/>
        </authorList>
    </citation>
    <scope>NUCLEOTIDE SEQUENCE [LARGE SCALE GENOMIC DNA]</scope>
    <source>
        <strain evidence="5">Indian</strain>
    </source>
</reference>
<evidence type="ECO:0000313" key="5">
    <source>
        <dbReference type="Proteomes" id="UP000076408"/>
    </source>
</evidence>
<dbReference type="PANTHER" id="PTHR43899:SF9">
    <property type="entry name" value="MIP25013P-RELATED"/>
    <property type="match status" value="1"/>
</dbReference>
<dbReference type="STRING" id="30069.A0A182YGY7"/>
<dbReference type="Proteomes" id="UP000076408">
    <property type="component" value="Unassembled WGS sequence"/>
</dbReference>
<dbReference type="GO" id="GO:0005783">
    <property type="term" value="C:endoplasmic reticulum"/>
    <property type="evidence" value="ECO:0007669"/>
    <property type="project" value="UniProtKB-SubCell"/>
</dbReference>
<dbReference type="Pfam" id="PF00106">
    <property type="entry name" value="adh_short"/>
    <property type="match status" value="3"/>
</dbReference>
<dbReference type="PROSITE" id="PS00061">
    <property type="entry name" value="ADH_SHORT"/>
    <property type="match status" value="3"/>
</dbReference>
<dbReference type="PRINTS" id="PR00081">
    <property type="entry name" value="GDHRDH"/>
</dbReference>
<dbReference type="FunFam" id="3.40.50.720:FF:000137">
    <property type="entry name" value="Hydroxysteroid (17-beta) dehydrogenase 3"/>
    <property type="match status" value="3"/>
</dbReference>
<evidence type="ECO:0000256" key="2">
    <source>
        <dbReference type="ARBA" id="ARBA00022857"/>
    </source>
</evidence>
<dbReference type="VEuPathDB" id="VectorBase:ASTEI20_039300"/>
<dbReference type="VEuPathDB" id="VectorBase:ASTEI07723"/>
<evidence type="ECO:0008006" key="6">
    <source>
        <dbReference type="Google" id="ProtNLM"/>
    </source>
</evidence>
<dbReference type="InterPro" id="IPR002347">
    <property type="entry name" value="SDR_fam"/>
</dbReference>
<dbReference type="EnsemblMetazoa" id="ASTEI07723-RA">
    <property type="protein sequence ID" value="ASTEI07723-PA"/>
    <property type="gene ID" value="ASTEI07723"/>
</dbReference>